<sequence>MSTVPGESTWVDAGLIPPDPDEAREATDDVRAADHVAVSRPDLSDQAAEPDVVEQALEVDDADEDDYPEG</sequence>
<name>A0ABT9D7S0_9CELL</name>
<evidence type="ECO:0000313" key="2">
    <source>
        <dbReference type="EMBL" id="MDO8106912.1"/>
    </source>
</evidence>
<reference evidence="2 3" key="1">
    <citation type="submission" date="2023-07" db="EMBL/GenBank/DDBJ databases">
        <title>Description of novel actinomycetes strains, isolated from tidal flat sediment.</title>
        <authorList>
            <person name="Lu C."/>
        </authorList>
    </citation>
    <scope>NUCLEOTIDE SEQUENCE [LARGE SCALE GENOMIC DNA]</scope>
    <source>
        <strain evidence="2 3">SYSU T00b441</strain>
    </source>
</reference>
<feature type="compositionally biased region" description="Basic and acidic residues" evidence="1">
    <location>
        <begin position="21"/>
        <end position="34"/>
    </location>
</feature>
<proteinExistence type="predicted"/>
<accession>A0ABT9D7S0</accession>
<evidence type="ECO:0000256" key="1">
    <source>
        <dbReference type="SAM" id="MobiDB-lite"/>
    </source>
</evidence>
<dbReference type="EMBL" id="JAUQYP010000001">
    <property type="protein sequence ID" value="MDO8106912.1"/>
    <property type="molecule type" value="Genomic_DNA"/>
</dbReference>
<comment type="caution">
    <text evidence="2">The sequence shown here is derived from an EMBL/GenBank/DDBJ whole genome shotgun (WGS) entry which is preliminary data.</text>
</comment>
<feature type="compositionally biased region" description="Acidic residues" evidence="1">
    <location>
        <begin position="57"/>
        <end position="70"/>
    </location>
</feature>
<organism evidence="2 3">
    <name type="scientific">Actinotalea lenta</name>
    <dbReference type="NCBI Taxonomy" id="3064654"/>
    <lineage>
        <taxon>Bacteria</taxon>
        <taxon>Bacillati</taxon>
        <taxon>Actinomycetota</taxon>
        <taxon>Actinomycetes</taxon>
        <taxon>Micrococcales</taxon>
        <taxon>Cellulomonadaceae</taxon>
        <taxon>Actinotalea</taxon>
    </lineage>
</organism>
<protein>
    <submittedName>
        <fullName evidence="2">Uncharacterized protein</fullName>
    </submittedName>
</protein>
<keyword evidence="3" id="KW-1185">Reference proteome</keyword>
<dbReference type="Proteomes" id="UP001232536">
    <property type="component" value="Unassembled WGS sequence"/>
</dbReference>
<feature type="region of interest" description="Disordered" evidence="1">
    <location>
        <begin position="1"/>
        <end position="70"/>
    </location>
</feature>
<evidence type="ECO:0000313" key="3">
    <source>
        <dbReference type="Proteomes" id="UP001232536"/>
    </source>
</evidence>
<dbReference type="RefSeq" id="WP_304600550.1">
    <property type="nucleotide sequence ID" value="NZ_JAUQYO010000001.1"/>
</dbReference>
<gene>
    <name evidence="2" type="ORF">Q6348_06835</name>
</gene>